<proteinExistence type="predicted"/>
<evidence type="ECO:0000256" key="1">
    <source>
        <dbReference type="SAM" id="MobiDB-lite"/>
    </source>
</evidence>
<organism evidence="2 3">
    <name type="scientific">Streptomyces termitum</name>
    <dbReference type="NCBI Taxonomy" id="67368"/>
    <lineage>
        <taxon>Bacteria</taxon>
        <taxon>Bacillati</taxon>
        <taxon>Actinomycetota</taxon>
        <taxon>Actinomycetes</taxon>
        <taxon>Kitasatosporales</taxon>
        <taxon>Streptomycetaceae</taxon>
        <taxon>Streptomyces</taxon>
    </lineage>
</organism>
<comment type="caution">
    <text evidence="2">The sequence shown here is derived from an EMBL/GenBank/DDBJ whole genome shotgun (WGS) entry which is preliminary data.</text>
</comment>
<keyword evidence="3" id="KW-1185">Reference proteome</keyword>
<dbReference type="EMBL" id="BMUL01000007">
    <property type="protein sequence ID" value="GHA86831.1"/>
    <property type="molecule type" value="Genomic_DNA"/>
</dbReference>
<feature type="compositionally biased region" description="Low complexity" evidence="1">
    <location>
        <begin position="45"/>
        <end position="83"/>
    </location>
</feature>
<sequence length="279" mass="27912">MNSEPPAGRGRATVRPRSAVAALVGAAACGLVVGRLVLPPPHGTAPPAAREAPASATAGAPAPTTAGAPASSSAPPVFGSAPPKGATGPVTAADLLGPAAFGAVGVTGKIHTRDRYGDGAYANAACTGEKTLTETLGGPGAHFRGLMTGTRTSPSDPTVALDPADQIAREVVAEAQSPALAQNYAQRLLLEEVPCQEETAGHWVYGRITTMDLAPDVSASWMGMYGGALNTSGRAPEGEEPCGGIAVLRSGSHYGVLEVDACLGTDAMSRVVRTALSQL</sequence>
<name>A0A918W8Q9_9ACTN</name>
<evidence type="ECO:0000313" key="2">
    <source>
        <dbReference type="EMBL" id="GHA86831.1"/>
    </source>
</evidence>
<reference evidence="2" key="2">
    <citation type="submission" date="2020-09" db="EMBL/GenBank/DDBJ databases">
        <authorList>
            <person name="Sun Q."/>
            <person name="Ohkuma M."/>
        </authorList>
    </citation>
    <scope>NUCLEOTIDE SEQUENCE</scope>
    <source>
        <strain evidence="2">JCM 4518</strain>
    </source>
</reference>
<evidence type="ECO:0008006" key="4">
    <source>
        <dbReference type="Google" id="ProtNLM"/>
    </source>
</evidence>
<protein>
    <recommendedName>
        <fullName evidence="4">PknH-like extracellular domain-containing protein</fullName>
    </recommendedName>
</protein>
<gene>
    <name evidence="2" type="ORF">GCM10010305_33400</name>
</gene>
<feature type="region of interest" description="Disordered" evidence="1">
    <location>
        <begin position="43"/>
        <end position="85"/>
    </location>
</feature>
<dbReference type="Proteomes" id="UP000644020">
    <property type="component" value="Unassembled WGS sequence"/>
</dbReference>
<dbReference type="RefSeq" id="WP_189977956.1">
    <property type="nucleotide sequence ID" value="NZ_BMUL01000007.1"/>
</dbReference>
<reference evidence="2" key="1">
    <citation type="journal article" date="2014" name="Int. J. Syst. Evol. Microbiol.">
        <title>Complete genome sequence of Corynebacterium casei LMG S-19264T (=DSM 44701T), isolated from a smear-ripened cheese.</title>
        <authorList>
            <consortium name="US DOE Joint Genome Institute (JGI-PGF)"/>
            <person name="Walter F."/>
            <person name="Albersmeier A."/>
            <person name="Kalinowski J."/>
            <person name="Ruckert C."/>
        </authorList>
    </citation>
    <scope>NUCLEOTIDE SEQUENCE</scope>
    <source>
        <strain evidence="2">JCM 4518</strain>
    </source>
</reference>
<dbReference type="AlphaFoldDB" id="A0A918W8Q9"/>
<evidence type="ECO:0000313" key="3">
    <source>
        <dbReference type="Proteomes" id="UP000644020"/>
    </source>
</evidence>
<accession>A0A918W8Q9</accession>